<reference evidence="5" key="2">
    <citation type="submission" date="2023-05" db="EMBL/GenBank/DDBJ databases">
        <authorList>
            <consortium name="Lawrence Berkeley National Laboratory"/>
            <person name="Steindorff A."/>
            <person name="Hensen N."/>
            <person name="Bonometti L."/>
            <person name="Westerberg I."/>
            <person name="Brannstrom I.O."/>
            <person name="Guillou S."/>
            <person name="Cros-Aarteil S."/>
            <person name="Calhoun S."/>
            <person name="Haridas S."/>
            <person name="Kuo A."/>
            <person name="Mondo S."/>
            <person name="Pangilinan J."/>
            <person name="Riley R."/>
            <person name="Labutti K."/>
            <person name="Andreopoulos B."/>
            <person name="Lipzen A."/>
            <person name="Chen C."/>
            <person name="Yanf M."/>
            <person name="Daum C."/>
            <person name="Ng V."/>
            <person name="Clum A."/>
            <person name="Ohm R."/>
            <person name="Martin F."/>
            <person name="Silar P."/>
            <person name="Natvig D."/>
            <person name="Lalanne C."/>
            <person name="Gautier V."/>
            <person name="Ament-Velasquez S.L."/>
            <person name="Kruys A."/>
            <person name="Hutchinson M.I."/>
            <person name="Powell A.J."/>
            <person name="Barry K."/>
            <person name="Miller A.N."/>
            <person name="Grigoriev I.V."/>
            <person name="Debuchy R."/>
            <person name="Gladieux P."/>
            <person name="Thoren M.H."/>
            <person name="Johannesson H."/>
        </authorList>
    </citation>
    <scope>NUCLEOTIDE SEQUENCE</scope>
    <source>
        <strain evidence="5">CBS 508.74</strain>
    </source>
</reference>
<feature type="domain" description="NACHT" evidence="4">
    <location>
        <begin position="71"/>
        <end position="216"/>
    </location>
</feature>
<evidence type="ECO:0000313" key="6">
    <source>
        <dbReference type="Proteomes" id="UP001302812"/>
    </source>
</evidence>
<evidence type="ECO:0000256" key="2">
    <source>
        <dbReference type="ARBA" id="ARBA00022737"/>
    </source>
</evidence>
<keyword evidence="1 3" id="KW-0853">WD repeat</keyword>
<dbReference type="PROSITE" id="PS50837">
    <property type="entry name" value="NACHT"/>
    <property type="match status" value="1"/>
</dbReference>
<proteinExistence type="predicted"/>
<dbReference type="Gene3D" id="3.40.50.300">
    <property type="entry name" value="P-loop containing nucleotide triphosphate hydrolases"/>
    <property type="match status" value="1"/>
</dbReference>
<evidence type="ECO:0000256" key="1">
    <source>
        <dbReference type="ARBA" id="ARBA00022574"/>
    </source>
</evidence>
<evidence type="ECO:0000259" key="4">
    <source>
        <dbReference type="PROSITE" id="PS50837"/>
    </source>
</evidence>
<dbReference type="InterPro" id="IPR019775">
    <property type="entry name" value="WD40_repeat_CS"/>
</dbReference>
<dbReference type="InterPro" id="IPR056884">
    <property type="entry name" value="NPHP3-like_N"/>
</dbReference>
<dbReference type="EMBL" id="MU853358">
    <property type="protein sequence ID" value="KAK4109051.1"/>
    <property type="molecule type" value="Genomic_DNA"/>
</dbReference>
<dbReference type="PANTHER" id="PTHR19848">
    <property type="entry name" value="WD40 REPEAT PROTEIN"/>
    <property type="match status" value="1"/>
</dbReference>
<feature type="repeat" description="WD" evidence="3">
    <location>
        <begin position="667"/>
        <end position="708"/>
    </location>
</feature>
<dbReference type="InterPro" id="IPR036322">
    <property type="entry name" value="WD40_repeat_dom_sf"/>
</dbReference>
<dbReference type="Proteomes" id="UP001302812">
    <property type="component" value="Unassembled WGS sequence"/>
</dbReference>
<dbReference type="InterPro" id="IPR001680">
    <property type="entry name" value="WD40_rpt"/>
</dbReference>
<dbReference type="RefSeq" id="XP_064666621.1">
    <property type="nucleotide sequence ID" value="XM_064812157.1"/>
</dbReference>
<dbReference type="Gene3D" id="2.130.10.10">
    <property type="entry name" value="YVTN repeat-like/Quinoprotein amine dehydrogenase"/>
    <property type="match status" value="1"/>
</dbReference>
<dbReference type="SUPFAM" id="SSF50978">
    <property type="entry name" value="WD40 repeat-like"/>
    <property type="match status" value="1"/>
</dbReference>
<gene>
    <name evidence="5" type="ORF">N656DRAFT_716783</name>
</gene>
<name>A0AAN6QL76_9PEZI</name>
<reference evidence="5" key="1">
    <citation type="journal article" date="2023" name="Mol. Phylogenet. Evol.">
        <title>Genome-scale phylogeny and comparative genomics of the fungal order Sordariales.</title>
        <authorList>
            <person name="Hensen N."/>
            <person name="Bonometti L."/>
            <person name="Westerberg I."/>
            <person name="Brannstrom I.O."/>
            <person name="Guillou S."/>
            <person name="Cros-Aarteil S."/>
            <person name="Calhoun S."/>
            <person name="Haridas S."/>
            <person name="Kuo A."/>
            <person name="Mondo S."/>
            <person name="Pangilinan J."/>
            <person name="Riley R."/>
            <person name="LaButti K."/>
            <person name="Andreopoulos B."/>
            <person name="Lipzen A."/>
            <person name="Chen C."/>
            <person name="Yan M."/>
            <person name="Daum C."/>
            <person name="Ng V."/>
            <person name="Clum A."/>
            <person name="Steindorff A."/>
            <person name="Ohm R.A."/>
            <person name="Martin F."/>
            <person name="Silar P."/>
            <person name="Natvig D.O."/>
            <person name="Lalanne C."/>
            <person name="Gautier V."/>
            <person name="Ament-Velasquez S.L."/>
            <person name="Kruys A."/>
            <person name="Hutchinson M.I."/>
            <person name="Powell A.J."/>
            <person name="Barry K."/>
            <person name="Miller A.N."/>
            <person name="Grigoriev I.V."/>
            <person name="Debuchy R."/>
            <person name="Gladieux P."/>
            <person name="Hiltunen Thoren M."/>
            <person name="Johannesson H."/>
        </authorList>
    </citation>
    <scope>NUCLEOTIDE SEQUENCE</scope>
    <source>
        <strain evidence="5">CBS 508.74</strain>
    </source>
</reference>
<dbReference type="PROSITE" id="PS50294">
    <property type="entry name" value="WD_REPEATS_REGION"/>
    <property type="match status" value="2"/>
</dbReference>
<dbReference type="AlphaFoldDB" id="A0AAN6QL76"/>
<sequence>MANRVGSLHAEGQARVHVGNNYYSSSDILPAVHEAAFDSFAEQSNAQCHPDTRIELLRQIRDWAEDPHGQSIFWLNGMAGTGKSTISRTVAKAFADDGLLGASFFFKRGEADRGKATLFFPTIVSQLVHKIPTLAPFVTDAIIADPGVARKALPDQFKKLILQPLGRIHQAMSSLIVVDALDECDGDNDVKTIISLLVQAKTLSSMRLRIFITSRPELPIRLGFMNVQGKYQDLALHQIPEPIVERDISAFLGHTLARIRNDYNSQAHGDLRLPPDWPGEHVIRTLAQMAVPLFIFAATVCRFVEDPVWSDPAGQLEKVLQYQRKTHDSELDKLDATYLPILNQLTAGRAEPQRGRLLAEFRDVVGPIVLLAQPLSVSSLARLLIISPTAIYGRLNSLHSVLRIPPEIDTPVRLFHLSFRDFLVDPTKRAKEFWIDEIQHHRTLADRCIQLMRQHLKRDICDLQVLGKPRSEIDQRTVDVALPPEVQYACQYWVHHWKASKAIVRDDGPVHSFLKSHLLYWLEALALVGRISESIGMVDDLLALLDPGDATGISVFLRDIRQFVLSSRSIIDTAPLQVYASALVFSPIRSITRELFKHEEQEWITTAPVVEDEWGPCTQTLEGHSGWVNSVAFSPDARPDARLVASGSYDGTVKIWDAVTGTCTQTLQGHSGVVRSVAFSPDARLVASGSSDKTVTIWDAATGRCTQTLNTNRIPNAISFTPTGSHLQTDFGTIDLAMPPPYTLHLVPSRTASPTLHRQDYGVSSDGRWVTTGSENWLWLPPEYRPECSAVAPSTIVIGSLSGRVSVIAFRTKPTHPLEH</sequence>
<dbReference type="Pfam" id="PF24883">
    <property type="entry name" value="NPHP3_N"/>
    <property type="match status" value="1"/>
</dbReference>
<keyword evidence="6" id="KW-1185">Reference proteome</keyword>
<dbReference type="Pfam" id="PF17108">
    <property type="entry name" value="HET-S"/>
    <property type="match status" value="1"/>
</dbReference>
<dbReference type="PROSITE" id="PS50082">
    <property type="entry name" value="WD_REPEATS_2"/>
    <property type="match status" value="2"/>
</dbReference>
<evidence type="ECO:0000256" key="3">
    <source>
        <dbReference type="PROSITE-ProRule" id="PRU00221"/>
    </source>
</evidence>
<dbReference type="InterPro" id="IPR007111">
    <property type="entry name" value="NACHT_NTPase"/>
</dbReference>
<dbReference type="InterPro" id="IPR031351">
    <property type="entry name" value="NWD2_N"/>
</dbReference>
<dbReference type="GeneID" id="89936282"/>
<keyword evidence="2" id="KW-0677">Repeat</keyword>
<accession>A0AAN6QL76</accession>
<dbReference type="InterPro" id="IPR015943">
    <property type="entry name" value="WD40/YVTN_repeat-like_dom_sf"/>
</dbReference>
<dbReference type="InterPro" id="IPR027417">
    <property type="entry name" value="P-loop_NTPase"/>
</dbReference>
<dbReference type="SMART" id="SM00320">
    <property type="entry name" value="WD40"/>
    <property type="match status" value="2"/>
</dbReference>
<dbReference type="PROSITE" id="PS00678">
    <property type="entry name" value="WD_REPEATS_1"/>
    <property type="match status" value="1"/>
</dbReference>
<dbReference type="Pfam" id="PF00400">
    <property type="entry name" value="WD40"/>
    <property type="match status" value="2"/>
</dbReference>
<evidence type="ECO:0000313" key="5">
    <source>
        <dbReference type="EMBL" id="KAK4109051.1"/>
    </source>
</evidence>
<organism evidence="5 6">
    <name type="scientific">Canariomyces notabilis</name>
    <dbReference type="NCBI Taxonomy" id="2074819"/>
    <lineage>
        <taxon>Eukaryota</taxon>
        <taxon>Fungi</taxon>
        <taxon>Dikarya</taxon>
        <taxon>Ascomycota</taxon>
        <taxon>Pezizomycotina</taxon>
        <taxon>Sordariomycetes</taxon>
        <taxon>Sordariomycetidae</taxon>
        <taxon>Sordariales</taxon>
        <taxon>Chaetomiaceae</taxon>
        <taxon>Canariomyces</taxon>
    </lineage>
</organism>
<feature type="repeat" description="WD" evidence="3">
    <location>
        <begin position="621"/>
        <end position="666"/>
    </location>
</feature>
<protein>
    <recommendedName>
        <fullName evidence="4">NACHT domain-containing protein</fullName>
    </recommendedName>
</protein>
<dbReference type="PANTHER" id="PTHR19848:SF8">
    <property type="entry name" value="F-BOX AND WD REPEAT DOMAIN CONTAINING 7"/>
    <property type="match status" value="1"/>
</dbReference>
<dbReference type="SUPFAM" id="SSF52540">
    <property type="entry name" value="P-loop containing nucleoside triphosphate hydrolases"/>
    <property type="match status" value="1"/>
</dbReference>
<comment type="caution">
    <text evidence="5">The sequence shown here is derived from an EMBL/GenBank/DDBJ whole genome shotgun (WGS) entry which is preliminary data.</text>
</comment>